<keyword evidence="1" id="KW-1133">Transmembrane helix</keyword>
<evidence type="ECO:0000256" key="1">
    <source>
        <dbReference type="SAM" id="Phobius"/>
    </source>
</evidence>
<dbReference type="Pfam" id="PF10320">
    <property type="entry name" value="7TM_GPCR_Srsx"/>
    <property type="match status" value="1"/>
</dbReference>
<dbReference type="WBParaSite" id="ACOC_0001321501-mRNA-1">
    <property type="protein sequence ID" value="ACOC_0001321501-mRNA-1"/>
    <property type="gene ID" value="ACOC_0001321501"/>
</dbReference>
<protein>
    <submittedName>
        <fullName evidence="4">G_PROTEIN_RECEP_F1_2 domain-containing protein</fullName>
    </submittedName>
</protein>
<dbReference type="InterPro" id="IPR047130">
    <property type="entry name" value="7TM_GPCR_Srsx_nematod"/>
</dbReference>
<dbReference type="STRING" id="334426.A0A0R3Q2B7"/>
<reference evidence="2 3" key="2">
    <citation type="submission" date="2018-11" db="EMBL/GenBank/DDBJ databases">
        <authorList>
            <consortium name="Pathogen Informatics"/>
        </authorList>
    </citation>
    <scope>NUCLEOTIDE SEQUENCE [LARGE SCALE GENOMIC DNA]</scope>
    <source>
        <strain evidence="2 3">Costa Rica</strain>
    </source>
</reference>
<keyword evidence="1" id="KW-0812">Transmembrane</keyword>
<evidence type="ECO:0000313" key="4">
    <source>
        <dbReference type="WBParaSite" id="ACOC_0001321501-mRNA-1"/>
    </source>
</evidence>
<keyword evidence="3" id="KW-1185">Reference proteome</keyword>
<reference evidence="4" key="1">
    <citation type="submission" date="2017-02" db="UniProtKB">
        <authorList>
            <consortium name="WormBaseParasite"/>
        </authorList>
    </citation>
    <scope>IDENTIFICATION</scope>
</reference>
<dbReference type="OrthoDB" id="5820127at2759"/>
<dbReference type="InterPro" id="IPR019424">
    <property type="entry name" value="7TM_GPCR_Srsx"/>
</dbReference>
<feature type="transmembrane region" description="Helical" evidence="1">
    <location>
        <begin position="139"/>
        <end position="166"/>
    </location>
</feature>
<evidence type="ECO:0000313" key="2">
    <source>
        <dbReference type="EMBL" id="VDM64801.1"/>
    </source>
</evidence>
<accession>A0A0R3Q2B7</accession>
<feature type="transmembrane region" description="Helical" evidence="1">
    <location>
        <begin position="95"/>
        <end position="119"/>
    </location>
</feature>
<evidence type="ECO:0000313" key="3">
    <source>
        <dbReference type="Proteomes" id="UP000267027"/>
    </source>
</evidence>
<keyword evidence="1" id="KW-0472">Membrane</keyword>
<dbReference type="PANTHER" id="PTHR23360:SF5">
    <property type="entry name" value="G-PROTEIN COUPLED RECEPTORS FAMILY 1 PROFILE DOMAIN-CONTAINING PROTEIN"/>
    <property type="match status" value="1"/>
</dbReference>
<dbReference type="AlphaFoldDB" id="A0A0R3Q2B7"/>
<gene>
    <name evidence="2" type="ORF">ACOC_LOCUS13216</name>
</gene>
<sequence>MHSSFTLPFAQNRAHAGCRLAWEDRGTNLIHPYATGNHAQATTIICFITSPITGLVYDVMINSIVVFNILIIICYILFICFLNKIGTSSTNMKHIYRSLIVVSLTTVFGWFSTIIIAFVANLLQIEIELLYVQLLAGLFVNFACAANFFVYYVMSTIIIVFVANLLQIEIELLYVQLLAGLFVNFACAANFFVYYVMRLIGSKTQELILIKERAITDGVI</sequence>
<proteinExistence type="predicted"/>
<feature type="transmembrane region" description="Helical" evidence="1">
    <location>
        <begin position="173"/>
        <end position="197"/>
    </location>
</feature>
<feature type="transmembrane region" description="Helical" evidence="1">
    <location>
        <begin position="59"/>
        <end position="83"/>
    </location>
</feature>
<dbReference type="EMBL" id="UYYA01005633">
    <property type="protein sequence ID" value="VDM64801.1"/>
    <property type="molecule type" value="Genomic_DNA"/>
</dbReference>
<dbReference type="Proteomes" id="UP000267027">
    <property type="component" value="Unassembled WGS sequence"/>
</dbReference>
<name>A0A0R3Q2B7_ANGCS</name>
<organism evidence="4">
    <name type="scientific">Angiostrongylus costaricensis</name>
    <name type="common">Nematode worm</name>
    <dbReference type="NCBI Taxonomy" id="334426"/>
    <lineage>
        <taxon>Eukaryota</taxon>
        <taxon>Metazoa</taxon>
        <taxon>Ecdysozoa</taxon>
        <taxon>Nematoda</taxon>
        <taxon>Chromadorea</taxon>
        <taxon>Rhabditida</taxon>
        <taxon>Rhabditina</taxon>
        <taxon>Rhabditomorpha</taxon>
        <taxon>Strongyloidea</taxon>
        <taxon>Metastrongylidae</taxon>
        <taxon>Angiostrongylus</taxon>
    </lineage>
</organism>
<dbReference type="PANTHER" id="PTHR23360">
    <property type="entry name" value="G-PROTEIN COUPLED RECEPTORS FAMILY 1 PROFILE DOMAIN-CONTAINING PROTEIN-RELATED"/>
    <property type="match status" value="1"/>
</dbReference>